<dbReference type="SUPFAM" id="SSF51556">
    <property type="entry name" value="Metallo-dependent hydrolases"/>
    <property type="match status" value="1"/>
</dbReference>
<dbReference type="InterPro" id="IPR013108">
    <property type="entry name" value="Amidohydro_3"/>
</dbReference>
<evidence type="ECO:0000313" key="4">
    <source>
        <dbReference type="Proteomes" id="UP000294894"/>
    </source>
</evidence>
<dbReference type="Gene3D" id="3.20.20.140">
    <property type="entry name" value="Metal-dependent hydrolases"/>
    <property type="match status" value="2"/>
</dbReference>
<protein>
    <recommendedName>
        <fullName evidence="2">Amidohydrolase 3 domain-containing protein</fullName>
    </recommendedName>
</protein>
<name>A0A4P7GLX6_9ACTN</name>
<dbReference type="SUPFAM" id="SSF51338">
    <property type="entry name" value="Composite domain of metallo-dependent hydrolases"/>
    <property type="match status" value="1"/>
</dbReference>
<dbReference type="Gene3D" id="2.30.40.10">
    <property type="entry name" value="Urease, subunit C, domain 1"/>
    <property type="match status" value="2"/>
</dbReference>
<evidence type="ECO:0000313" key="3">
    <source>
        <dbReference type="EMBL" id="QBR93116.1"/>
    </source>
</evidence>
<dbReference type="AlphaFoldDB" id="A0A4P7GLX6"/>
<gene>
    <name evidence="3" type="ORF">EXE57_13195</name>
</gene>
<dbReference type="InterPro" id="IPR011059">
    <property type="entry name" value="Metal-dep_hydrolase_composite"/>
</dbReference>
<keyword evidence="1" id="KW-0732">Signal</keyword>
<feature type="domain" description="Amidohydrolase 3" evidence="2">
    <location>
        <begin position="95"/>
        <end position="554"/>
    </location>
</feature>
<feature type="signal peptide" evidence="1">
    <location>
        <begin position="1"/>
        <end position="30"/>
    </location>
</feature>
<dbReference type="KEGG" id="noy:EXE57_13195"/>
<feature type="chain" id="PRO_5038355218" description="Amidohydrolase 3 domain-containing protein" evidence="1">
    <location>
        <begin position="31"/>
        <end position="563"/>
    </location>
</feature>
<organism evidence="3 4">
    <name type="scientific">Nocardioides euryhalodurans</name>
    <dbReference type="NCBI Taxonomy" id="2518370"/>
    <lineage>
        <taxon>Bacteria</taxon>
        <taxon>Bacillati</taxon>
        <taxon>Actinomycetota</taxon>
        <taxon>Actinomycetes</taxon>
        <taxon>Propionibacteriales</taxon>
        <taxon>Nocardioidaceae</taxon>
        <taxon>Nocardioides</taxon>
    </lineage>
</organism>
<dbReference type="PANTHER" id="PTHR22642:SF2">
    <property type="entry name" value="PROTEIN LONG AFTER FAR-RED 3"/>
    <property type="match status" value="1"/>
</dbReference>
<dbReference type="PANTHER" id="PTHR22642">
    <property type="entry name" value="IMIDAZOLONEPROPIONASE"/>
    <property type="match status" value="1"/>
</dbReference>
<accession>A0A4P7GLX6</accession>
<dbReference type="OrthoDB" id="3189065at2"/>
<proteinExistence type="predicted"/>
<dbReference type="Proteomes" id="UP000294894">
    <property type="component" value="Chromosome"/>
</dbReference>
<evidence type="ECO:0000259" key="2">
    <source>
        <dbReference type="Pfam" id="PF07969"/>
    </source>
</evidence>
<dbReference type="Pfam" id="PF07969">
    <property type="entry name" value="Amidohydro_3"/>
    <property type="match status" value="1"/>
</dbReference>
<dbReference type="InterPro" id="IPR032466">
    <property type="entry name" value="Metal_Hydrolase"/>
</dbReference>
<keyword evidence="4" id="KW-1185">Reference proteome</keyword>
<dbReference type="RefSeq" id="WP_135078213.1">
    <property type="nucleotide sequence ID" value="NZ_CP038267.1"/>
</dbReference>
<dbReference type="Gene3D" id="3.10.310.70">
    <property type="match status" value="1"/>
</dbReference>
<evidence type="ECO:0000256" key="1">
    <source>
        <dbReference type="SAM" id="SignalP"/>
    </source>
</evidence>
<dbReference type="EMBL" id="CP038267">
    <property type="protein sequence ID" value="QBR93116.1"/>
    <property type="molecule type" value="Genomic_DNA"/>
</dbReference>
<reference evidence="3 4" key="1">
    <citation type="submission" date="2019-03" db="EMBL/GenBank/DDBJ databases">
        <title>Three New Species of Nocardioides, Nocardioides euryhalodurans sp. nov., Nocardioides seonyuensis sp. nov. and Nocardioides eburneoflavus sp. nov., Iolated from Soil.</title>
        <authorList>
            <person name="Roh S.G."/>
            <person name="Lee C."/>
            <person name="Kim M.-K."/>
            <person name="Kim S.B."/>
        </authorList>
    </citation>
    <scope>NUCLEOTIDE SEQUENCE [LARGE SCALE GENOMIC DNA]</scope>
    <source>
        <strain evidence="3 4">MMS17-SY117</strain>
    </source>
</reference>
<dbReference type="GO" id="GO:0016810">
    <property type="term" value="F:hydrolase activity, acting on carbon-nitrogen (but not peptide) bonds"/>
    <property type="evidence" value="ECO:0007669"/>
    <property type="project" value="InterPro"/>
</dbReference>
<sequence length="563" mass="58959">MKKIAVPWRGTVVLASTLVLATSASIVASAGPDSSRRATPDASAQRPADMVLLDGKISMLDDANRTVSALAITDGRIVQVGSDRTVRKLAGKGTEVVDLDGRRVIPGLIEGHLHALRTGYHCWTQTVRLDQVTTRADALAAYADKAASLPAGAWIWTTAGGWNIGQLDDPAPFTLAELSAAAPDNPVWVTGSGITGARVNQAALDAIGLGAGDPGVEVDGSGNPTGGISGAANTAAGTAIRAQLDQLGIEGEAACLSDFLDEAASRGLTSIKDAGGNNAPWGTTGAISDGLHGEEPGMYLYRNEGLPVRIAYHQMSRYAGPASAMEDLRNAVGFLGDDWFKYLGPGEDTMATDAGYADFTTMAARKQLSLETHVGNVDAILAGFEAAAAVAPVEDLEWRIAHPADGQPTDEQLARAAALDAGWILTFSSVRNGATGPRYKSVLDAGAKFCLASDAMNVAPWQPFQNLWYVTTGDTMLPGVPGVPADQQLTRLEALRHQTVECDWAIDQEGEIGSLEVGKLADLLVLDQDYFTVPDDRIRTIRPLLTVVGGKVSYSAGPYGKLG</sequence>